<reference evidence="3" key="1">
    <citation type="journal article" date="2019" name="Int. J. Syst. Evol. Microbiol.">
        <title>The Global Catalogue of Microorganisms (GCM) 10K type strain sequencing project: providing services to taxonomists for standard genome sequencing and annotation.</title>
        <authorList>
            <consortium name="The Broad Institute Genomics Platform"/>
            <consortium name="The Broad Institute Genome Sequencing Center for Infectious Disease"/>
            <person name="Wu L."/>
            <person name="Ma J."/>
        </authorList>
    </citation>
    <scope>NUCLEOTIDE SEQUENCE [LARGE SCALE GENOMIC DNA]</scope>
    <source>
        <strain evidence="3">KCTC 19466</strain>
    </source>
</reference>
<dbReference type="Pfam" id="PF09722">
    <property type="entry name" value="Xre_MbcA_ParS_C"/>
    <property type="match status" value="1"/>
</dbReference>
<name>A0ABQ3GIM2_9MICC</name>
<organism evidence="2 3">
    <name type="scientific">Zhihengliuella salsuginis</name>
    <dbReference type="NCBI Taxonomy" id="578222"/>
    <lineage>
        <taxon>Bacteria</taxon>
        <taxon>Bacillati</taxon>
        <taxon>Actinomycetota</taxon>
        <taxon>Actinomycetes</taxon>
        <taxon>Micrococcales</taxon>
        <taxon>Micrococcaceae</taxon>
        <taxon>Zhihengliuella</taxon>
    </lineage>
</organism>
<accession>A0ABQ3GIM2</accession>
<feature type="domain" description="Antitoxin Xre/MbcA/ParS-like toxin-binding" evidence="1">
    <location>
        <begin position="136"/>
        <end position="175"/>
    </location>
</feature>
<evidence type="ECO:0000313" key="3">
    <source>
        <dbReference type="Proteomes" id="UP000642819"/>
    </source>
</evidence>
<evidence type="ECO:0000259" key="1">
    <source>
        <dbReference type="Pfam" id="PF09722"/>
    </source>
</evidence>
<sequence length="180" mass="19882">MPTIEFPRPSAPVDPDELVRVSARVQQLRRALGEAFDALELPPSSQEAARAANLARELHEVDAAFGLLTGQEVAKLVGSRDTRGSWARDRRRAGKLIGFMRAGQYVYPGYQFDSSGEVFDAIPEIVKRAREYDVSDHDLALWMASRSRTLDDRRPVDFLAGPGGLARIEEALGAAFGVEW</sequence>
<comment type="caution">
    <text evidence="2">The sequence shown here is derived from an EMBL/GenBank/DDBJ whole genome shotgun (WGS) entry which is preliminary data.</text>
</comment>
<proteinExistence type="predicted"/>
<protein>
    <recommendedName>
        <fullName evidence="1">Antitoxin Xre/MbcA/ParS-like toxin-binding domain-containing protein</fullName>
    </recommendedName>
</protein>
<dbReference type="EMBL" id="BMXK01000006">
    <property type="protein sequence ID" value="GHD06302.1"/>
    <property type="molecule type" value="Genomic_DNA"/>
</dbReference>
<evidence type="ECO:0000313" key="2">
    <source>
        <dbReference type="EMBL" id="GHD06302.1"/>
    </source>
</evidence>
<dbReference type="RefSeq" id="WP_189349641.1">
    <property type="nucleotide sequence ID" value="NZ_BMXK01000006.1"/>
</dbReference>
<dbReference type="InterPro" id="IPR024467">
    <property type="entry name" value="Xre/MbcA/ParS-like_toxin-bd"/>
</dbReference>
<dbReference type="Proteomes" id="UP000642819">
    <property type="component" value="Unassembled WGS sequence"/>
</dbReference>
<keyword evidence="3" id="KW-1185">Reference proteome</keyword>
<gene>
    <name evidence="2" type="ORF">GCM10008096_16150</name>
</gene>